<keyword evidence="5" id="KW-1185">Reference proteome</keyword>
<protein>
    <submittedName>
        <fullName evidence="4">Uncharacterized protein DUF348</fullName>
    </submittedName>
</protein>
<dbReference type="PANTHER" id="PTHR39160:SF4">
    <property type="entry name" value="RESUSCITATION-PROMOTING FACTOR RPFB"/>
    <property type="match status" value="1"/>
</dbReference>
<keyword evidence="2" id="KW-0812">Transmembrane</keyword>
<dbReference type="PROSITE" id="PS51109">
    <property type="entry name" value="G5"/>
    <property type="match status" value="1"/>
</dbReference>
<accession>A0A4R2THP2</accession>
<dbReference type="Gene3D" id="2.40.40.10">
    <property type="entry name" value="RlpA-like domain"/>
    <property type="match status" value="1"/>
</dbReference>
<evidence type="ECO:0000256" key="2">
    <source>
        <dbReference type="SAM" id="Phobius"/>
    </source>
</evidence>
<feature type="domain" description="G5" evidence="3">
    <location>
        <begin position="150"/>
        <end position="230"/>
    </location>
</feature>
<gene>
    <name evidence="4" type="ORF">EDD79_102316</name>
</gene>
<keyword evidence="2" id="KW-0472">Membrane</keyword>
<dbReference type="AlphaFoldDB" id="A0A4R2THP2"/>
<dbReference type="OrthoDB" id="9798935at2"/>
<organism evidence="4 5">
    <name type="scientific">Serpentinicella alkaliphila</name>
    <dbReference type="NCBI Taxonomy" id="1734049"/>
    <lineage>
        <taxon>Bacteria</taxon>
        <taxon>Bacillati</taxon>
        <taxon>Bacillota</taxon>
        <taxon>Clostridia</taxon>
        <taxon>Peptostreptococcales</taxon>
        <taxon>Natronincolaceae</taxon>
        <taxon>Serpentinicella</taxon>
    </lineage>
</organism>
<comment type="caution">
    <text evidence="4">The sequence shown here is derived from an EMBL/GenBank/DDBJ whole genome shotgun (WGS) entry which is preliminary data.</text>
</comment>
<evidence type="ECO:0000256" key="1">
    <source>
        <dbReference type="ARBA" id="ARBA00022729"/>
    </source>
</evidence>
<evidence type="ECO:0000259" key="3">
    <source>
        <dbReference type="PROSITE" id="PS51109"/>
    </source>
</evidence>
<dbReference type="GO" id="GO:0009254">
    <property type="term" value="P:peptidoglycan turnover"/>
    <property type="evidence" value="ECO:0007669"/>
    <property type="project" value="InterPro"/>
</dbReference>
<dbReference type="InterPro" id="IPR051933">
    <property type="entry name" value="Resuscitation_pf_RpfB"/>
</dbReference>
<evidence type="ECO:0000313" key="5">
    <source>
        <dbReference type="Proteomes" id="UP000295504"/>
    </source>
</evidence>
<dbReference type="Proteomes" id="UP000295504">
    <property type="component" value="Unassembled WGS sequence"/>
</dbReference>
<dbReference type="InterPro" id="IPR007137">
    <property type="entry name" value="DUF348"/>
</dbReference>
<dbReference type="InterPro" id="IPR011098">
    <property type="entry name" value="G5_dom"/>
</dbReference>
<dbReference type="SMART" id="SM01208">
    <property type="entry name" value="G5"/>
    <property type="match status" value="1"/>
</dbReference>
<dbReference type="Pfam" id="PF03990">
    <property type="entry name" value="DUF348"/>
    <property type="match status" value="2"/>
</dbReference>
<name>A0A4R2THP2_9FIRM</name>
<dbReference type="EMBL" id="SLYC01000023">
    <property type="protein sequence ID" value="TCQ01742.1"/>
    <property type="molecule type" value="Genomic_DNA"/>
</dbReference>
<dbReference type="CDD" id="cd22786">
    <property type="entry name" value="DPBB_YuiC-like"/>
    <property type="match status" value="1"/>
</dbReference>
<dbReference type="Gene3D" id="2.20.230.10">
    <property type="entry name" value="Resuscitation-promoting factor rpfb"/>
    <property type="match status" value="1"/>
</dbReference>
<dbReference type="InterPro" id="IPR036908">
    <property type="entry name" value="RlpA-like_sf"/>
</dbReference>
<dbReference type="Pfam" id="PF07501">
    <property type="entry name" value="G5"/>
    <property type="match status" value="1"/>
</dbReference>
<dbReference type="InterPro" id="IPR010611">
    <property type="entry name" value="3D_dom"/>
</dbReference>
<keyword evidence="2" id="KW-1133">Transmembrane helix</keyword>
<feature type="transmembrane region" description="Helical" evidence="2">
    <location>
        <begin position="20"/>
        <end position="38"/>
    </location>
</feature>
<reference evidence="4 5" key="1">
    <citation type="submission" date="2019-03" db="EMBL/GenBank/DDBJ databases">
        <title>Genomic Encyclopedia of Type Strains, Phase IV (KMG-IV): sequencing the most valuable type-strain genomes for metagenomic binning, comparative biology and taxonomic classification.</title>
        <authorList>
            <person name="Goeker M."/>
        </authorList>
    </citation>
    <scope>NUCLEOTIDE SEQUENCE [LARGE SCALE GENOMIC DNA]</scope>
    <source>
        <strain evidence="4 5">DSM 100013</strain>
    </source>
</reference>
<keyword evidence="1" id="KW-0732">Signal</keyword>
<evidence type="ECO:0000313" key="4">
    <source>
        <dbReference type="EMBL" id="TCQ01742.1"/>
    </source>
</evidence>
<dbReference type="Pfam" id="PF06725">
    <property type="entry name" value="3D"/>
    <property type="match status" value="1"/>
</dbReference>
<dbReference type="PANTHER" id="PTHR39160">
    <property type="entry name" value="CELL WALL-BINDING PROTEIN YOCH"/>
    <property type="match status" value="1"/>
</dbReference>
<dbReference type="GO" id="GO:0004553">
    <property type="term" value="F:hydrolase activity, hydrolyzing O-glycosyl compounds"/>
    <property type="evidence" value="ECO:0007669"/>
    <property type="project" value="InterPro"/>
</dbReference>
<dbReference type="RefSeq" id="WP_132848753.1">
    <property type="nucleotide sequence ID" value="NZ_CP058648.1"/>
</dbReference>
<dbReference type="SUPFAM" id="SSF50685">
    <property type="entry name" value="Barwin-like endoglucanases"/>
    <property type="match status" value="1"/>
</dbReference>
<sequence>METFRSNKEAYVRIMKSKFFITTIISFVLVLVFGVMILHKTIIINQNGHQMEVKTFAFNVKSLLDKQGIEINENDHITPELNTRLKDGDEVIIRKAFEVKLIDGDIESSIFTVEQTVEHILASQNIEINEFDILEPSLEALVTEGTDIKITRIRKEIVYETHEVPYKTVTKFTDELDHGKTRKVQEGSNGLKEKKYEVIYENGLEAKRVILEETDKIVAVEEVIEKGTSGFVVTSRGETRRYSDVYVMQASAYTAGYECTGKKPGDPYYGITKSGTQVRPGVVAVDPRVIPLGSRLYIESMDGKVSYGIAYAEDTGSSIKGNKIDIYYENLADAKKFGRRQLKVYVLK</sequence>
<dbReference type="GO" id="GO:0019867">
    <property type="term" value="C:outer membrane"/>
    <property type="evidence" value="ECO:0007669"/>
    <property type="project" value="InterPro"/>
</dbReference>
<proteinExistence type="predicted"/>